<dbReference type="Pfam" id="PF04014">
    <property type="entry name" value="MazE_antitoxin"/>
    <property type="match status" value="1"/>
</dbReference>
<dbReference type="EMBL" id="AHAM01000139">
    <property type="protein sequence ID" value="EHK56050.1"/>
    <property type="molecule type" value="Genomic_DNA"/>
</dbReference>
<reference evidence="3 4" key="1">
    <citation type="journal article" date="2012" name="J. Bacteriol.">
        <title>Draft Genome Sequence of Mesorhizobium alhagi CCNWXJ12-2T, a Novel Salt-Resistant Species Isolated from the Desert of Northwestern China.</title>
        <authorList>
            <person name="Zhou M."/>
            <person name="Chen W."/>
            <person name="Chen H."/>
            <person name="Wei G."/>
        </authorList>
    </citation>
    <scope>NUCLEOTIDE SEQUENCE [LARGE SCALE GENOMIC DNA]</scope>
    <source>
        <strain evidence="3 4">CCNWXJ12-2</strain>
    </source>
</reference>
<dbReference type="Proteomes" id="UP000003250">
    <property type="component" value="Unassembled WGS sequence"/>
</dbReference>
<sequence length="91" mass="10212">MNARVRISSKGQLVLPKAVRDQFGLVAGSEVNIESTGSSIVLTPLRRKVRRKYTVDEVAGMLKYDGPPVSVRDMDRAVEEEFRRQWHAKGA</sequence>
<organism evidence="3 4">
    <name type="scientific">Mesorhizobium alhagi CCNWXJ12-2</name>
    <dbReference type="NCBI Taxonomy" id="1107882"/>
    <lineage>
        <taxon>Bacteria</taxon>
        <taxon>Pseudomonadati</taxon>
        <taxon>Pseudomonadota</taxon>
        <taxon>Alphaproteobacteria</taxon>
        <taxon>Hyphomicrobiales</taxon>
        <taxon>Phyllobacteriaceae</taxon>
        <taxon>Allomesorhizobium</taxon>
    </lineage>
</organism>
<proteinExistence type="predicted"/>
<dbReference type="OrthoDB" id="7160352at2"/>
<evidence type="ECO:0000313" key="4">
    <source>
        <dbReference type="Proteomes" id="UP000003250"/>
    </source>
</evidence>
<protein>
    <submittedName>
        <fullName evidence="3">Transcription regulator SpoVT/AbrB family protein</fullName>
    </submittedName>
</protein>
<dbReference type="InterPro" id="IPR037914">
    <property type="entry name" value="SpoVT-AbrB_sf"/>
</dbReference>
<evidence type="ECO:0000313" key="3">
    <source>
        <dbReference type="EMBL" id="EHK56050.1"/>
    </source>
</evidence>
<dbReference type="GO" id="GO:0003677">
    <property type="term" value="F:DNA binding"/>
    <property type="evidence" value="ECO:0007669"/>
    <property type="project" value="UniProtKB-UniRule"/>
</dbReference>
<evidence type="ECO:0000259" key="2">
    <source>
        <dbReference type="PROSITE" id="PS51740"/>
    </source>
</evidence>
<feature type="domain" description="SpoVT-AbrB" evidence="2">
    <location>
        <begin position="2"/>
        <end position="47"/>
    </location>
</feature>
<dbReference type="AlphaFoldDB" id="H0HTA9"/>
<dbReference type="SUPFAM" id="SSF89447">
    <property type="entry name" value="AbrB/MazE/MraZ-like"/>
    <property type="match status" value="1"/>
</dbReference>
<gene>
    <name evidence="3" type="ORF">MAXJ12_17003</name>
</gene>
<dbReference type="RefSeq" id="WP_008837019.1">
    <property type="nucleotide sequence ID" value="NZ_AHAM01000139.1"/>
</dbReference>
<dbReference type="PROSITE" id="PS51740">
    <property type="entry name" value="SPOVT_ABRB"/>
    <property type="match status" value="1"/>
</dbReference>
<evidence type="ECO:0000256" key="1">
    <source>
        <dbReference type="PROSITE-ProRule" id="PRU01076"/>
    </source>
</evidence>
<keyword evidence="4" id="KW-1185">Reference proteome</keyword>
<dbReference type="InterPro" id="IPR007159">
    <property type="entry name" value="SpoVT-AbrB_dom"/>
</dbReference>
<name>H0HTA9_9HYPH</name>
<accession>H0HTA9</accession>
<dbReference type="PATRIC" id="fig|1107882.3.peg.3318"/>
<dbReference type="Gene3D" id="2.10.260.10">
    <property type="match status" value="1"/>
</dbReference>
<keyword evidence="1" id="KW-0238">DNA-binding</keyword>
<dbReference type="NCBIfam" id="TIGR01439">
    <property type="entry name" value="lp_hng_hel_AbrB"/>
    <property type="match status" value="1"/>
</dbReference>
<dbReference type="SMART" id="SM00966">
    <property type="entry name" value="SpoVT_AbrB"/>
    <property type="match status" value="1"/>
</dbReference>